<organism evidence="15 16">
    <name type="scientific">Deferribacter autotrophicus</name>
    <dbReference type="NCBI Taxonomy" id="500465"/>
    <lineage>
        <taxon>Bacteria</taxon>
        <taxon>Pseudomonadati</taxon>
        <taxon>Deferribacterota</taxon>
        <taxon>Deferribacteres</taxon>
        <taxon>Deferribacterales</taxon>
        <taxon>Deferribacteraceae</taxon>
        <taxon>Deferribacter</taxon>
    </lineage>
</organism>
<dbReference type="PANTHER" id="PTHR11807:SF27">
    <property type="entry name" value="TRNA-5-METHYLURIDINE(54) 2-SULFURTRANSFERASE"/>
    <property type="match status" value="1"/>
</dbReference>
<sequence length="299" mass="34961">MKCKICKEKAIIKLKRHNIKLCKEHFNDFFLKQVDRAIKEYKMFKKEDKIMVCVSGGKDSLVLWYVLKKLGYNSVGMYINLGISEYSENSKKKVIEFAKRFDLQYKIVDLVELGYPIPKVAKESRRAECSVCGIIKRYYFNKVAFDEGFDVVATGHNLDDEASRLLGNILHWNEEYLKKQLPVLPAEGNMLKKKVKPLIRLTEKEIASYAFLNRIDYIIDECPLSEGATSLVYKDALNLIEENIVGTKQFFYFQYVKKLLKEIKQSQSEKRYLKKCKICGMESFHDICSFCRLVKDEKQ</sequence>
<proteinExistence type="predicted"/>
<dbReference type="Pfam" id="PF22082">
    <property type="entry name" value="TtuA_LIM_N"/>
    <property type="match status" value="1"/>
</dbReference>
<dbReference type="InterPro" id="IPR054306">
    <property type="entry name" value="TtuA-like_LIM_N"/>
</dbReference>
<dbReference type="PIRSF" id="PIRSF004976">
    <property type="entry name" value="ATPase_YdaO"/>
    <property type="match status" value="1"/>
</dbReference>
<comment type="cofactor">
    <cofactor evidence="1">
        <name>Mg(2+)</name>
        <dbReference type="ChEBI" id="CHEBI:18420"/>
    </cofactor>
</comment>
<gene>
    <name evidence="15" type="ORF">FHQ18_09010</name>
</gene>
<evidence type="ECO:0000256" key="10">
    <source>
        <dbReference type="ARBA" id="ARBA00023004"/>
    </source>
</evidence>
<evidence type="ECO:0000256" key="9">
    <source>
        <dbReference type="ARBA" id="ARBA00022842"/>
    </source>
</evidence>
<dbReference type="Pfam" id="PF01171">
    <property type="entry name" value="ATP_bind_3"/>
    <property type="match status" value="1"/>
</dbReference>
<evidence type="ECO:0000259" key="14">
    <source>
        <dbReference type="Pfam" id="PF22082"/>
    </source>
</evidence>
<evidence type="ECO:0000256" key="6">
    <source>
        <dbReference type="ARBA" id="ARBA00022741"/>
    </source>
</evidence>
<dbReference type="Gene3D" id="3.40.50.620">
    <property type="entry name" value="HUPs"/>
    <property type="match status" value="1"/>
</dbReference>
<keyword evidence="4" id="KW-0808">Transferase</keyword>
<dbReference type="AlphaFoldDB" id="A0A5A8F1T5"/>
<dbReference type="GO" id="GO:0016787">
    <property type="term" value="F:hydrolase activity"/>
    <property type="evidence" value="ECO:0007669"/>
    <property type="project" value="UniProtKB-KW"/>
</dbReference>
<feature type="binding site" evidence="12">
    <location>
        <position position="279"/>
    </location>
    <ligand>
        <name>Zn(2+)</name>
        <dbReference type="ChEBI" id="CHEBI:29105"/>
        <label>2</label>
    </ligand>
</feature>
<keyword evidence="7 12" id="KW-0862">Zinc</keyword>
<keyword evidence="9" id="KW-0460">Magnesium</keyword>
<feature type="binding site" evidence="12">
    <location>
        <position position="25"/>
    </location>
    <ligand>
        <name>Zn(2+)</name>
        <dbReference type="ChEBI" id="CHEBI:29105"/>
        <label>1</label>
    </ligand>
</feature>
<dbReference type="OrthoDB" id="9801054at2"/>
<feature type="binding site" evidence="12">
    <location>
        <position position="3"/>
    </location>
    <ligand>
        <name>Zn(2+)</name>
        <dbReference type="ChEBI" id="CHEBI:29105"/>
        <label>1</label>
    </ligand>
</feature>
<keyword evidence="6" id="KW-0547">Nucleotide-binding</keyword>
<name>A0A5A8F1T5_9BACT</name>
<dbReference type="RefSeq" id="WP_149266843.1">
    <property type="nucleotide sequence ID" value="NZ_VFJB01000006.1"/>
</dbReference>
<dbReference type="CDD" id="cd01993">
    <property type="entry name" value="TtuA-like"/>
    <property type="match status" value="1"/>
</dbReference>
<evidence type="ECO:0000256" key="12">
    <source>
        <dbReference type="PIRSR" id="PIRSR004976-50"/>
    </source>
</evidence>
<evidence type="ECO:0000256" key="5">
    <source>
        <dbReference type="ARBA" id="ARBA00022723"/>
    </source>
</evidence>
<evidence type="ECO:0000313" key="15">
    <source>
        <dbReference type="EMBL" id="KAA0257870.1"/>
    </source>
</evidence>
<keyword evidence="16" id="KW-1185">Reference proteome</keyword>
<keyword evidence="5 12" id="KW-0479">Metal-binding</keyword>
<keyword evidence="3" id="KW-0004">4Fe-4S</keyword>
<dbReference type="GO" id="GO:0016740">
    <property type="term" value="F:transferase activity"/>
    <property type="evidence" value="ECO:0007669"/>
    <property type="project" value="UniProtKB-KW"/>
</dbReference>
<keyword evidence="10" id="KW-0408">Iron</keyword>
<evidence type="ECO:0000256" key="7">
    <source>
        <dbReference type="ARBA" id="ARBA00022833"/>
    </source>
</evidence>
<dbReference type="SUPFAM" id="SSF52402">
    <property type="entry name" value="Adenine nucleotide alpha hydrolases-like"/>
    <property type="match status" value="1"/>
</dbReference>
<evidence type="ECO:0000256" key="2">
    <source>
        <dbReference type="ARBA" id="ARBA00001966"/>
    </source>
</evidence>
<evidence type="ECO:0000256" key="3">
    <source>
        <dbReference type="ARBA" id="ARBA00022485"/>
    </source>
</evidence>
<dbReference type="GO" id="GO:0000049">
    <property type="term" value="F:tRNA binding"/>
    <property type="evidence" value="ECO:0007669"/>
    <property type="project" value="TreeGrafter"/>
</dbReference>
<feature type="binding site" evidence="12">
    <location>
        <position position="22"/>
    </location>
    <ligand>
        <name>Zn(2+)</name>
        <dbReference type="ChEBI" id="CHEBI:29105"/>
        <label>1</label>
    </ligand>
</feature>
<comment type="caution">
    <text evidence="15">The sequence shown here is derived from an EMBL/GenBank/DDBJ whole genome shotgun (WGS) entry which is preliminary data.</text>
</comment>
<protein>
    <submittedName>
        <fullName evidence="15">Adenine nucleotide alpha hydrolase family protein</fullName>
    </submittedName>
</protein>
<dbReference type="InterPro" id="IPR035107">
    <property type="entry name" value="tRNA_thiolation_TtcA_Ctu1"/>
</dbReference>
<evidence type="ECO:0000313" key="16">
    <source>
        <dbReference type="Proteomes" id="UP000322876"/>
    </source>
</evidence>
<dbReference type="EMBL" id="VFJB01000006">
    <property type="protein sequence ID" value="KAA0257870.1"/>
    <property type="molecule type" value="Genomic_DNA"/>
</dbReference>
<feature type="binding site" evidence="12">
    <location>
        <position position="6"/>
    </location>
    <ligand>
        <name>Zn(2+)</name>
        <dbReference type="ChEBI" id="CHEBI:29105"/>
        <label>1</label>
    </ligand>
</feature>
<dbReference type="PANTHER" id="PTHR11807">
    <property type="entry name" value="ATPASES OF THE PP SUPERFAMILY-RELATED"/>
    <property type="match status" value="1"/>
</dbReference>
<feature type="domain" description="tRNA(Ile)-lysidine/2-thiocytidine synthase N-terminal" evidence="13">
    <location>
        <begin position="49"/>
        <end position="221"/>
    </location>
</feature>
<dbReference type="GO" id="GO:0005524">
    <property type="term" value="F:ATP binding"/>
    <property type="evidence" value="ECO:0007669"/>
    <property type="project" value="UniProtKB-KW"/>
</dbReference>
<evidence type="ECO:0000256" key="8">
    <source>
        <dbReference type="ARBA" id="ARBA00022840"/>
    </source>
</evidence>
<evidence type="ECO:0000256" key="11">
    <source>
        <dbReference type="ARBA" id="ARBA00023014"/>
    </source>
</evidence>
<comment type="cofactor">
    <cofactor evidence="2">
        <name>[4Fe-4S] cluster</name>
        <dbReference type="ChEBI" id="CHEBI:49883"/>
    </cofactor>
</comment>
<feature type="domain" description="2-thiouridine synthetase TtuA-like N-terminal LIM" evidence="14">
    <location>
        <begin position="2"/>
        <end position="27"/>
    </location>
</feature>
<evidence type="ECO:0000259" key="13">
    <source>
        <dbReference type="Pfam" id="PF01171"/>
    </source>
</evidence>
<dbReference type="GO" id="GO:0051539">
    <property type="term" value="F:4 iron, 4 sulfur cluster binding"/>
    <property type="evidence" value="ECO:0007669"/>
    <property type="project" value="UniProtKB-KW"/>
</dbReference>
<feature type="binding site" evidence="12">
    <location>
        <position position="276"/>
    </location>
    <ligand>
        <name>Zn(2+)</name>
        <dbReference type="ChEBI" id="CHEBI:29105"/>
        <label>2</label>
    </ligand>
</feature>
<accession>A0A5A8F1T5</accession>
<dbReference type="InterPro" id="IPR014729">
    <property type="entry name" value="Rossmann-like_a/b/a_fold"/>
</dbReference>
<dbReference type="GO" id="GO:0046872">
    <property type="term" value="F:metal ion binding"/>
    <property type="evidence" value="ECO:0007669"/>
    <property type="project" value="UniProtKB-KW"/>
</dbReference>
<dbReference type="GO" id="GO:0002144">
    <property type="term" value="C:cytosolic tRNA wobble base thiouridylase complex"/>
    <property type="evidence" value="ECO:0007669"/>
    <property type="project" value="TreeGrafter"/>
</dbReference>
<keyword evidence="8" id="KW-0067">ATP-binding</keyword>
<dbReference type="InterPro" id="IPR011063">
    <property type="entry name" value="TilS/TtcA_N"/>
</dbReference>
<keyword evidence="11" id="KW-0411">Iron-sulfur</keyword>
<dbReference type="GO" id="GO:0002143">
    <property type="term" value="P:tRNA wobble position uridine thiolation"/>
    <property type="evidence" value="ECO:0007669"/>
    <property type="project" value="TreeGrafter"/>
</dbReference>
<feature type="binding site" evidence="12">
    <location>
        <position position="288"/>
    </location>
    <ligand>
        <name>Zn(2+)</name>
        <dbReference type="ChEBI" id="CHEBI:29105"/>
        <label>2</label>
    </ligand>
</feature>
<feature type="binding site" evidence="12">
    <location>
        <position position="291"/>
    </location>
    <ligand>
        <name>Zn(2+)</name>
        <dbReference type="ChEBI" id="CHEBI:29105"/>
        <label>2</label>
    </ligand>
</feature>
<dbReference type="Proteomes" id="UP000322876">
    <property type="component" value="Unassembled WGS sequence"/>
</dbReference>
<evidence type="ECO:0000256" key="1">
    <source>
        <dbReference type="ARBA" id="ARBA00001946"/>
    </source>
</evidence>
<evidence type="ECO:0000256" key="4">
    <source>
        <dbReference type="ARBA" id="ARBA00022679"/>
    </source>
</evidence>
<dbReference type="FunFam" id="3.40.50.620:FF:000174">
    <property type="entry name" value="ATPase, PP-loop superfamily"/>
    <property type="match status" value="1"/>
</dbReference>
<keyword evidence="15" id="KW-0378">Hydrolase</keyword>
<reference evidence="15 16" key="1">
    <citation type="submission" date="2019-06" db="EMBL/GenBank/DDBJ databases">
        <title>Genomic insights into carbon and energy metabolism of Deferribacter autotrophicus revealed new metabolic traits in the phylum Deferribacteres.</title>
        <authorList>
            <person name="Slobodkin A.I."/>
            <person name="Slobodkina G.B."/>
            <person name="Allioux M."/>
            <person name="Alain K."/>
            <person name="Jebbar M."/>
            <person name="Shadrin V."/>
            <person name="Kublanov I.V."/>
            <person name="Toshchakov S.V."/>
            <person name="Bonch-Osmolovskaya E.A."/>
        </authorList>
    </citation>
    <scope>NUCLEOTIDE SEQUENCE [LARGE SCALE GENOMIC DNA]</scope>
    <source>
        <strain evidence="15 16">SL50</strain>
    </source>
</reference>